<dbReference type="RefSeq" id="XP_044718984.1">
    <property type="nucleotide sequence ID" value="XM_044866020.1"/>
</dbReference>
<keyword evidence="3" id="KW-1185">Reference proteome</keyword>
<protein>
    <submittedName>
        <fullName evidence="2">Protein-arginine deiminase (PAD) domain-containing protein</fullName>
    </submittedName>
</protein>
<comment type="caution">
    <text evidence="2">The sequence shown here is derived from an EMBL/GenBank/DDBJ whole genome shotgun (WGS) entry which is preliminary data.</text>
</comment>
<dbReference type="Gene3D" id="3.75.10.10">
    <property type="entry name" value="L-arginine/glycine Amidinotransferase, Chain A"/>
    <property type="match status" value="1"/>
</dbReference>
<feature type="domain" description="Protein-arginine deiminase C-terminal" evidence="1">
    <location>
        <begin position="34"/>
        <end position="89"/>
    </location>
</feature>
<dbReference type="InterPro" id="IPR013530">
    <property type="entry name" value="PAD_C"/>
</dbReference>
<organism evidence="2 3">
    <name type="scientific">Hirsutella rhossiliensis</name>
    <dbReference type="NCBI Taxonomy" id="111463"/>
    <lineage>
        <taxon>Eukaryota</taxon>
        <taxon>Fungi</taxon>
        <taxon>Dikarya</taxon>
        <taxon>Ascomycota</taxon>
        <taxon>Pezizomycotina</taxon>
        <taxon>Sordariomycetes</taxon>
        <taxon>Hypocreomycetidae</taxon>
        <taxon>Hypocreales</taxon>
        <taxon>Ophiocordycipitaceae</taxon>
        <taxon>Hirsutella</taxon>
    </lineage>
</organism>
<dbReference type="GO" id="GO:0005737">
    <property type="term" value="C:cytoplasm"/>
    <property type="evidence" value="ECO:0007669"/>
    <property type="project" value="InterPro"/>
</dbReference>
<proteinExistence type="predicted"/>
<dbReference type="GO" id="GO:0005509">
    <property type="term" value="F:calcium ion binding"/>
    <property type="evidence" value="ECO:0007669"/>
    <property type="project" value="InterPro"/>
</dbReference>
<dbReference type="Proteomes" id="UP000824596">
    <property type="component" value="Unassembled WGS sequence"/>
</dbReference>
<evidence type="ECO:0000313" key="3">
    <source>
        <dbReference type="Proteomes" id="UP000824596"/>
    </source>
</evidence>
<name>A0A9P8SG60_9HYPO</name>
<dbReference type="Pfam" id="PF03068">
    <property type="entry name" value="PAD"/>
    <property type="match status" value="1"/>
</dbReference>
<dbReference type="EMBL" id="JAIZPD010000008">
    <property type="protein sequence ID" value="KAH0961471.1"/>
    <property type="molecule type" value="Genomic_DNA"/>
</dbReference>
<reference evidence="2" key="1">
    <citation type="submission" date="2021-09" db="EMBL/GenBank/DDBJ databases">
        <title>A high-quality genome of the endoparasitic fungus Hirsutella rhossiliensis with a comparison of Hirsutella genomes reveals transposable elements contributing to genome size variation.</title>
        <authorList>
            <person name="Lin R."/>
            <person name="Jiao Y."/>
            <person name="Sun X."/>
            <person name="Ling J."/>
            <person name="Xie B."/>
            <person name="Cheng X."/>
        </authorList>
    </citation>
    <scope>NUCLEOTIDE SEQUENCE</scope>
    <source>
        <strain evidence="2">HR02</strain>
    </source>
</reference>
<evidence type="ECO:0000313" key="2">
    <source>
        <dbReference type="EMBL" id="KAH0961471.1"/>
    </source>
</evidence>
<sequence length="112" mass="12500">MGRCDLETRIYSRPFPQEAELISPARSTLAPSTAVAPNPWRPAPNGTDIWAEAVAVAHDRANHRVDDWLALHFRKGEMHCGTSSQRDRLHSVKAVVEISQHSGLESMDWTAE</sequence>
<dbReference type="GO" id="GO:0004668">
    <property type="term" value="F:protein-arginine deiminase activity"/>
    <property type="evidence" value="ECO:0007669"/>
    <property type="project" value="InterPro"/>
</dbReference>
<dbReference type="AlphaFoldDB" id="A0A9P8SG60"/>
<accession>A0A9P8SG60</accession>
<dbReference type="GeneID" id="68356678"/>
<gene>
    <name evidence="2" type="ORF">HRG_07549</name>
</gene>
<evidence type="ECO:0000259" key="1">
    <source>
        <dbReference type="Pfam" id="PF03068"/>
    </source>
</evidence>